<proteinExistence type="predicted"/>
<dbReference type="PANTHER" id="PTHR43065">
    <property type="entry name" value="SENSOR HISTIDINE KINASE"/>
    <property type="match status" value="1"/>
</dbReference>
<dbReference type="SUPFAM" id="SSF55874">
    <property type="entry name" value="ATPase domain of HSP90 chaperone/DNA topoisomerase II/histidine kinase"/>
    <property type="match status" value="1"/>
</dbReference>
<dbReference type="Gene3D" id="3.30.565.10">
    <property type="entry name" value="Histidine kinase-like ATPase, C-terminal domain"/>
    <property type="match status" value="1"/>
</dbReference>
<dbReference type="GO" id="GO:0005524">
    <property type="term" value="F:ATP binding"/>
    <property type="evidence" value="ECO:0007669"/>
    <property type="project" value="UniProtKB-KW"/>
</dbReference>
<keyword evidence="2" id="KW-0808">Transferase</keyword>
<dbReference type="GO" id="GO:0000155">
    <property type="term" value="F:phosphorelay sensor kinase activity"/>
    <property type="evidence" value="ECO:0007669"/>
    <property type="project" value="InterPro"/>
</dbReference>
<evidence type="ECO:0000256" key="7">
    <source>
        <dbReference type="SAM" id="Coils"/>
    </source>
</evidence>
<keyword evidence="5" id="KW-0067">ATP-binding</keyword>
<feature type="transmembrane region" description="Helical" evidence="8">
    <location>
        <begin position="207"/>
        <end position="228"/>
    </location>
</feature>
<keyword evidence="1" id="KW-0597">Phosphoprotein</keyword>
<dbReference type="Proteomes" id="UP000290092">
    <property type="component" value="Unassembled WGS sequence"/>
</dbReference>
<dbReference type="InterPro" id="IPR036097">
    <property type="entry name" value="HisK_dim/P_sf"/>
</dbReference>
<dbReference type="InterPro" id="IPR003594">
    <property type="entry name" value="HATPase_dom"/>
</dbReference>
<keyword evidence="8" id="KW-0812">Transmembrane</keyword>
<sequence>MEFNINKLLLIFFFLINVNASVITLKEDNRYKISTKDTKVYKDETKNYSINEIISRVFSDIKNDRLNFKYSGNTYWLKFDIKRTTKESYYLKLNNTWLNEVNIYYVKNKEVLKEYKTGLKYNHHSKAISSNEFAFPLDLYLDSYTIYLKINSANPILLPLEIIKENYFLKEQNFNTIFDTVFYACVILMFFYNLFIYIISKVQIYKFYLSYIVGIIGFLLYYDGYLLSLVFYDTALLNELFSYLFFIMIFISISVFSSILFQSKKYANVLHNILISSSIYIMPLLCLLAMLLVYFNLLTYLYLLHKAIIVTSIFILLLIVSITIRQFVINRVIVSKVYAFIWVIFMLVTMFYIMNFVLGIVDIQLMTKILKLNIVLEVVMMSLLIAYKLKISNEENLKLELKNKEQELYILRQTRLASFGEVLNSIIHEWKQPLHRINMISLDLEITYNKKGLTKEYLYHQLNEIETQTKYMNDTVTQFSDYFNPKKEKEKFYLIDCVKEAIKLLSVKFNKNSVNYLINCTDNKISTSGYKKEYIQVIIILLNNSIDAIVKENIQNPTIVFEIFQRDNIPMLCVIDNAGGIKVKPIDKIFDANVSTKDEKVNSGIGLFIAKRIIEDNMNKKLICQNHYDGAKFSIIG</sequence>
<evidence type="ECO:0000259" key="9">
    <source>
        <dbReference type="PROSITE" id="PS50109"/>
    </source>
</evidence>
<dbReference type="InterPro" id="IPR011623">
    <property type="entry name" value="7TMR_DISM_rcpt_extracell_dom1"/>
</dbReference>
<dbReference type="Gene3D" id="2.60.40.2380">
    <property type="match status" value="1"/>
</dbReference>
<dbReference type="InterPro" id="IPR036890">
    <property type="entry name" value="HATPase_C_sf"/>
</dbReference>
<dbReference type="Gene3D" id="1.10.287.130">
    <property type="match status" value="1"/>
</dbReference>
<feature type="transmembrane region" description="Helical" evidence="8">
    <location>
        <begin position="240"/>
        <end position="261"/>
    </location>
</feature>
<dbReference type="Pfam" id="PF07696">
    <property type="entry name" value="7TMR-DISMED2"/>
    <property type="match status" value="1"/>
</dbReference>
<dbReference type="KEGG" id="amyt:AMYT_0671"/>
<evidence type="ECO:0000256" key="2">
    <source>
        <dbReference type="ARBA" id="ARBA00022679"/>
    </source>
</evidence>
<dbReference type="SUPFAM" id="SSF47384">
    <property type="entry name" value="Homodimeric domain of signal transducing histidine kinase"/>
    <property type="match status" value="1"/>
</dbReference>
<evidence type="ECO:0000313" key="10">
    <source>
        <dbReference type="EMBL" id="RXK13856.1"/>
    </source>
</evidence>
<feature type="transmembrane region" description="Helical" evidence="8">
    <location>
        <begin position="337"/>
        <end position="358"/>
    </location>
</feature>
<evidence type="ECO:0000256" key="6">
    <source>
        <dbReference type="ARBA" id="ARBA00023012"/>
    </source>
</evidence>
<keyword evidence="3" id="KW-0547">Nucleotide-binding</keyword>
<evidence type="ECO:0000256" key="1">
    <source>
        <dbReference type="ARBA" id="ARBA00022553"/>
    </source>
</evidence>
<protein>
    <recommendedName>
        <fullName evidence="9">Histidine kinase domain-containing protein</fullName>
    </recommendedName>
</protein>
<feature type="domain" description="Histidine kinase" evidence="9">
    <location>
        <begin position="425"/>
        <end position="637"/>
    </location>
</feature>
<evidence type="ECO:0000256" key="5">
    <source>
        <dbReference type="ARBA" id="ARBA00022840"/>
    </source>
</evidence>
<evidence type="ECO:0000256" key="4">
    <source>
        <dbReference type="ARBA" id="ARBA00022777"/>
    </source>
</evidence>
<evidence type="ECO:0000256" key="3">
    <source>
        <dbReference type="ARBA" id="ARBA00022741"/>
    </source>
</evidence>
<dbReference type="AlphaFoldDB" id="A0AAX2ACC7"/>
<evidence type="ECO:0000256" key="8">
    <source>
        <dbReference type="SAM" id="Phobius"/>
    </source>
</evidence>
<dbReference type="PROSITE" id="PS50109">
    <property type="entry name" value="HIS_KIN"/>
    <property type="match status" value="1"/>
</dbReference>
<keyword evidence="7" id="KW-0175">Coiled coil</keyword>
<feature type="transmembrane region" description="Helical" evidence="8">
    <location>
        <begin position="273"/>
        <end position="295"/>
    </location>
</feature>
<accession>A0AAX2ACC7</accession>
<keyword evidence="4" id="KW-0418">Kinase</keyword>
<reference evidence="10 11" key="1">
    <citation type="submission" date="2017-09" db="EMBL/GenBank/DDBJ databases">
        <title>Genomics of the genus Arcobacter.</title>
        <authorList>
            <person name="Perez-Cataluna A."/>
            <person name="Figueras M.J."/>
            <person name="Salas-Masso N."/>
        </authorList>
    </citation>
    <scope>NUCLEOTIDE SEQUENCE [LARGE SCALE GENOMIC DNA]</scope>
    <source>
        <strain evidence="10 11">CECT 7386</strain>
    </source>
</reference>
<dbReference type="Pfam" id="PF07695">
    <property type="entry name" value="7TMR-DISM_7TM"/>
    <property type="match status" value="1"/>
</dbReference>
<gene>
    <name evidence="10" type="ORF">CP985_12385</name>
</gene>
<feature type="transmembrane region" description="Helical" evidence="8">
    <location>
        <begin position="181"/>
        <end position="200"/>
    </location>
</feature>
<keyword evidence="11" id="KW-1185">Reference proteome</keyword>
<organism evidence="10 11">
    <name type="scientific">Malaciobacter mytili LMG 24559</name>
    <dbReference type="NCBI Taxonomy" id="1032238"/>
    <lineage>
        <taxon>Bacteria</taxon>
        <taxon>Pseudomonadati</taxon>
        <taxon>Campylobacterota</taxon>
        <taxon>Epsilonproteobacteria</taxon>
        <taxon>Campylobacterales</taxon>
        <taxon>Arcobacteraceae</taxon>
        <taxon>Malaciobacter</taxon>
    </lineage>
</organism>
<dbReference type="Pfam" id="PF02518">
    <property type="entry name" value="HATPase_c"/>
    <property type="match status" value="1"/>
</dbReference>
<dbReference type="EMBL" id="NXID01000054">
    <property type="protein sequence ID" value="RXK13856.1"/>
    <property type="molecule type" value="Genomic_DNA"/>
</dbReference>
<feature type="transmembrane region" description="Helical" evidence="8">
    <location>
        <begin position="307"/>
        <end position="325"/>
    </location>
</feature>
<name>A0AAX2ACC7_9BACT</name>
<dbReference type="PANTHER" id="PTHR43065:SF10">
    <property type="entry name" value="PEROXIDE STRESS-ACTIVATED HISTIDINE KINASE MAK3"/>
    <property type="match status" value="1"/>
</dbReference>
<dbReference type="InterPro" id="IPR011622">
    <property type="entry name" value="7TMR_DISM_rcpt_extracell_dom2"/>
</dbReference>
<keyword evidence="8" id="KW-1133">Transmembrane helix</keyword>
<dbReference type="InterPro" id="IPR005467">
    <property type="entry name" value="His_kinase_dom"/>
</dbReference>
<evidence type="ECO:0000313" key="11">
    <source>
        <dbReference type="Proteomes" id="UP000290092"/>
    </source>
</evidence>
<keyword evidence="8" id="KW-0472">Membrane</keyword>
<feature type="coiled-coil region" evidence="7">
    <location>
        <begin position="387"/>
        <end position="414"/>
    </location>
</feature>
<comment type="caution">
    <text evidence="10">The sequence shown here is derived from an EMBL/GenBank/DDBJ whole genome shotgun (WGS) entry which is preliminary data.</text>
</comment>
<keyword evidence="6" id="KW-0902">Two-component regulatory system</keyword>
<dbReference type="RefSeq" id="WP_114841143.1">
    <property type="nucleotide sequence ID" value="NZ_CP031219.1"/>
</dbReference>